<feature type="chain" id="PRO_5044766946" description="Sulfotransferase domain-containing protein" evidence="2">
    <location>
        <begin position="28"/>
        <end position="431"/>
    </location>
</feature>
<evidence type="ECO:0000256" key="2">
    <source>
        <dbReference type="SAM" id="SignalP"/>
    </source>
</evidence>
<feature type="signal peptide" evidence="2">
    <location>
        <begin position="1"/>
        <end position="27"/>
    </location>
</feature>
<dbReference type="Gene3D" id="3.40.50.300">
    <property type="entry name" value="P-loop containing nucleotide triphosphate hydrolases"/>
    <property type="match status" value="1"/>
</dbReference>
<comment type="caution">
    <text evidence="4">The sequence shown here is derived from an EMBL/GenBank/DDBJ whole genome shotgun (WGS) entry which is preliminary data.</text>
</comment>
<dbReference type="AlphaFoldDB" id="A0ABD0JL14"/>
<proteinExistence type="predicted"/>
<feature type="region of interest" description="Disordered" evidence="1">
    <location>
        <begin position="56"/>
        <end position="94"/>
    </location>
</feature>
<dbReference type="InterPro" id="IPR051135">
    <property type="entry name" value="Gal/GlcNAc/GalNAc_ST"/>
</dbReference>
<dbReference type="Proteomes" id="UP001519460">
    <property type="component" value="Unassembled WGS sequence"/>
</dbReference>
<dbReference type="InterPro" id="IPR027417">
    <property type="entry name" value="P-loop_NTPase"/>
</dbReference>
<reference evidence="4 5" key="1">
    <citation type="journal article" date="2023" name="Sci. Data">
        <title>Genome assembly of the Korean intertidal mud-creeper Batillaria attramentaria.</title>
        <authorList>
            <person name="Patra A.K."/>
            <person name="Ho P.T."/>
            <person name="Jun S."/>
            <person name="Lee S.J."/>
            <person name="Kim Y."/>
            <person name="Won Y.J."/>
        </authorList>
    </citation>
    <scope>NUCLEOTIDE SEQUENCE [LARGE SCALE GENOMIC DNA]</scope>
    <source>
        <strain evidence="4">Wonlab-2016</strain>
    </source>
</reference>
<sequence length="431" mass="48701">MIRRCRRLCFLLCVLAGISYLLFNASSTDEAKVKGGRLDNRHAHPLLFDKERDLENASDDDHLDDDDEDSDDEKATEEDGAELSGSIVAPNPPIDPSQITEEAIYEDNTKVHVLLLAYMRTGSSMTGRILKMSRSGIFYWYEPLHMLERHFVTGGHPELPYRNKSLVEVFTWSSVAKGNVSALLRCDIENVYKGALLDGFVTYSAQTQQFAPCFETAKTTSAWRKCARDMTAACKKNYQATAIKCIRLTLERAVEVMMDDHKVKVIHLFRDPRAVLLSRHKLGYTKWRDLHNEATAVCARMARDLEVTPTLTGPDLNERYAILRYEDITMSPNTAVQRLYDFMGIKPSEEEVSEAIDMISEAKANLTSAQVAQAWRQAITLQDARIIADACHDVMKNLGYRLDFADETELKDLRVPAFGEPPPDFASHLLV</sequence>
<dbReference type="PANTHER" id="PTHR10704:SF44">
    <property type="entry name" value="LD35051P-RELATED"/>
    <property type="match status" value="1"/>
</dbReference>
<protein>
    <recommendedName>
        <fullName evidence="3">Sulfotransferase domain-containing protein</fullName>
    </recommendedName>
</protein>
<organism evidence="4 5">
    <name type="scientific">Batillaria attramentaria</name>
    <dbReference type="NCBI Taxonomy" id="370345"/>
    <lineage>
        <taxon>Eukaryota</taxon>
        <taxon>Metazoa</taxon>
        <taxon>Spiralia</taxon>
        <taxon>Lophotrochozoa</taxon>
        <taxon>Mollusca</taxon>
        <taxon>Gastropoda</taxon>
        <taxon>Caenogastropoda</taxon>
        <taxon>Sorbeoconcha</taxon>
        <taxon>Cerithioidea</taxon>
        <taxon>Batillariidae</taxon>
        <taxon>Batillaria</taxon>
    </lineage>
</organism>
<evidence type="ECO:0000313" key="4">
    <source>
        <dbReference type="EMBL" id="KAK7475473.1"/>
    </source>
</evidence>
<evidence type="ECO:0000259" key="3">
    <source>
        <dbReference type="Pfam" id="PF00685"/>
    </source>
</evidence>
<keyword evidence="5" id="KW-1185">Reference proteome</keyword>
<accession>A0ABD0JL14</accession>
<evidence type="ECO:0000256" key="1">
    <source>
        <dbReference type="SAM" id="MobiDB-lite"/>
    </source>
</evidence>
<keyword evidence="2" id="KW-0732">Signal</keyword>
<dbReference type="PANTHER" id="PTHR10704">
    <property type="entry name" value="CARBOHYDRATE SULFOTRANSFERASE"/>
    <property type="match status" value="1"/>
</dbReference>
<dbReference type="SUPFAM" id="SSF52540">
    <property type="entry name" value="P-loop containing nucleoside triphosphate hydrolases"/>
    <property type="match status" value="1"/>
</dbReference>
<feature type="compositionally biased region" description="Acidic residues" evidence="1">
    <location>
        <begin position="56"/>
        <end position="81"/>
    </location>
</feature>
<dbReference type="InterPro" id="IPR000863">
    <property type="entry name" value="Sulfotransferase_dom"/>
</dbReference>
<feature type="domain" description="Sulfotransferase" evidence="3">
    <location>
        <begin position="112"/>
        <end position="360"/>
    </location>
</feature>
<name>A0ABD0JL14_9CAEN</name>
<dbReference type="EMBL" id="JACVVK020000405">
    <property type="protein sequence ID" value="KAK7475473.1"/>
    <property type="molecule type" value="Genomic_DNA"/>
</dbReference>
<dbReference type="Pfam" id="PF00685">
    <property type="entry name" value="Sulfotransfer_1"/>
    <property type="match status" value="1"/>
</dbReference>
<evidence type="ECO:0000313" key="5">
    <source>
        <dbReference type="Proteomes" id="UP001519460"/>
    </source>
</evidence>
<gene>
    <name evidence="4" type="ORF">BaRGS_00033292</name>
</gene>